<sequence length="222" mass="25984">MKNKEYIDLGLKYGGYMAQDRVFLENRLESLTDEKEKMLLVTPPSSVINAYFAELYQKRSPQDATKYFFALSRDLAMFQAQPNFRLEGKEGTENFRFVRLNISGKSFGFCYRNAQEEALVFSEFPLKITTPLIYEIAQIFPHYVLEQENEYLVMKKADFKGRFTDAHELSDLTTADENENYIRLTGYNFEDLLLQAEKIGYLKPLLYQAEKNKGYMYISKGF</sequence>
<organism evidence="1 2">
    <name type="scientific">Lactococcus ileimucosae</name>
    <dbReference type="NCBI Taxonomy" id="2941329"/>
    <lineage>
        <taxon>Bacteria</taxon>
        <taxon>Bacillati</taxon>
        <taxon>Bacillota</taxon>
        <taxon>Bacilli</taxon>
        <taxon>Lactobacillales</taxon>
        <taxon>Streptococcaceae</taxon>
        <taxon>Lactococcus</taxon>
    </lineage>
</organism>
<reference evidence="1 2" key="1">
    <citation type="submission" date="2024-03" db="EMBL/GenBank/DDBJ databases">
        <title>Mouse gut bacterial collection (mGBC) of GemPharmatech.</title>
        <authorList>
            <person name="He Y."/>
            <person name="Dong L."/>
            <person name="Wu D."/>
            <person name="Gao X."/>
            <person name="Lin Z."/>
        </authorList>
    </citation>
    <scope>NUCLEOTIDE SEQUENCE [LARGE SCALE GENOMIC DNA]</scope>
    <source>
        <strain evidence="1 2">61-15</strain>
    </source>
</reference>
<gene>
    <name evidence="1" type="ORF">AALA52_09895</name>
</gene>
<dbReference type="EMBL" id="JBCLSH010000060">
    <property type="protein sequence ID" value="MEY8444536.1"/>
    <property type="molecule type" value="Genomic_DNA"/>
</dbReference>
<evidence type="ECO:0000313" key="1">
    <source>
        <dbReference type="EMBL" id="MEY8444536.1"/>
    </source>
</evidence>
<name>A0ABV4D4S3_9LACT</name>
<keyword evidence="2" id="KW-1185">Reference proteome</keyword>
<comment type="caution">
    <text evidence="1">The sequence shown here is derived from an EMBL/GenBank/DDBJ whole genome shotgun (WGS) entry which is preliminary data.</text>
</comment>
<evidence type="ECO:0000313" key="2">
    <source>
        <dbReference type="Proteomes" id="UP001565283"/>
    </source>
</evidence>
<accession>A0ABV4D4S3</accession>
<dbReference type="Proteomes" id="UP001565283">
    <property type="component" value="Unassembled WGS sequence"/>
</dbReference>
<evidence type="ECO:0008006" key="3">
    <source>
        <dbReference type="Google" id="ProtNLM"/>
    </source>
</evidence>
<proteinExistence type="predicted"/>
<dbReference type="RefSeq" id="WP_369948895.1">
    <property type="nucleotide sequence ID" value="NZ_JBCLSH010000060.1"/>
</dbReference>
<protein>
    <recommendedName>
        <fullName evidence="3">Cystathionine beta-lyase</fullName>
    </recommendedName>
</protein>